<dbReference type="PROSITE" id="PS50865">
    <property type="entry name" value="ZF_MYND_2"/>
    <property type="match status" value="1"/>
</dbReference>
<keyword evidence="14" id="KW-1185">Reference proteome</keyword>
<dbReference type="InterPro" id="IPR011990">
    <property type="entry name" value="TPR-like_helical_dom_sf"/>
</dbReference>
<evidence type="ECO:0000256" key="10">
    <source>
        <dbReference type="PROSITE-ProRule" id="PRU00134"/>
    </source>
</evidence>
<evidence type="ECO:0000256" key="7">
    <source>
        <dbReference type="ARBA" id="ARBA00022989"/>
    </source>
</evidence>
<evidence type="ECO:0000256" key="2">
    <source>
        <dbReference type="ARBA" id="ARBA00009751"/>
    </source>
</evidence>
<evidence type="ECO:0000256" key="5">
    <source>
        <dbReference type="ARBA" id="ARBA00022771"/>
    </source>
</evidence>
<comment type="subcellular location">
    <subcellularLocation>
        <location evidence="1">Membrane</location>
        <topology evidence="1">Multi-pass membrane protein</topology>
    </subcellularLocation>
</comment>
<evidence type="ECO:0000256" key="3">
    <source>
        <dbReference type="ARBA" id="ARBA00022692"/>
    </source>
</evidence>
<comment type="similarity">
    <text evidence="2">Belongs to the ST7 family.</text>
</comment>
<evidence type="ECO:0000256" key="6">
    <source>
        <dbReference type="ARBA" id="ARBA00022833"/>
    </source>
</evidence>
<reference evidence="13 14" key="1">
    <citation type="journal article" date="2018" name="Genome Biol. Evol.">
        <title>Multiple Roots of Fruiting Body Formation in Amoebozoa.</title>
        <authorList>
            <person name="Hillmann F."/>
            <person name="Forbes G."/>
            <person name="Novohradska S."/>
            <person name="Ferling I."/>
            <person name="Riege K."/>
            <person name="Groth M."/>
            <person name="Westermann M."/>
            <person name="Marz M."/>
            <person name="Spaller T."/>
            <person name="Winckler T."/>
            <person name="Schaap P."/>
            <person name="Glockner G."/>
        </authorList>
    </citation>
    <scope>NUCLEOTIDE SEQUENCE [LARGE SCALE GENOMIC DNA]</scope>
    <source>
        <strain evidence="13 14">Jena</strain>
    </source>
</reference>
<dbReference type="InterPro" id="IPR002893">
    <property type="entry name" value="Znf_MYND"/>
</dbReference>
<dbReference type="GO" id="GO:0008270">
    <property type="term" value="F:zinc ion binding"/>
    <property type="evidence" value="ECO:0007669"/>
    <property type="project" value="UniProtKB-KW"/>
</dbReference>
<gene>
    <name evidence="13" type="ORF">PROFUN_00260</name>
</gene>
<proteinExistence type="inferred from homology"/>
<dbReference type="PANTHER" id="PTHR12745">
    <property type="entry name" value="SUPPRESSION OF TUMORIGENICITY 7"/>
    <property type="match status" value="1"/>
</dbReference>
<keyword evidence="5 10" id="KW-0863">Zinc-finger</keyword>
<dbReference type="PROSITE" id="PS01360">
    <property type="entry name" value="ZF_MYND_1"/>
    <property type="match status" value="1"/>
</dbReference>
<feature type="domain" description="MYND-type" evidence="12">
    <location>
        <begin position="579"/>
        <end position="617"/>
    </location>
</feature>
<keyword evidence="8" id="KW-0472">Membrane</keyword>
<evidence type="ECO:0000256" key="8">
    <source>
        <dbReference type="ARBA" id="ARBA00023136"/>
    </source>
</evidence>
<sequence>MIEWEGKSKILTTSPIYMLPRAELDKIPDGYNDSAMVEIGSAIETLDDRRDRDLRLFENRPLDQYYSKHPELLPAQIELSKISSFRRDEHEKRIKVAEKVLKTAPLCADAWCVLAEHKATTVQQALEYYRRGEVAGKTAVNDKEYEKRIKDHSHRQPKNGILYWNTLITRPFLRAKAGHPELLPAQIELSKISSFRRDDHENRVKVAEKVLKTAPLCADAWCVLAEHKATTVQQALEYYRRGEAVGKTAVNDKDYEKRIKDHSHRQPKNGILYWNTLITRPFLRAKAGVALCLMKLGDYAEARQECHLIVGHLCPADNLGMRVPYLLCLMHMKRWDEVDYLLDMYPTNRVAAFQYTKALHGYNQRKPSTLKDLHAAYLMNPHIMVHLISGKKITVPPCCLQNGTQTEADFYSFFFGSLWTPNAIRWAQETLTKPIENRIEHSHEHGHGCCSHDHHGHDHGPKKRVDVVKMADELFGHAEKKEHSLVVEKADKFLPHIEDETLEKKDKYDEAYGDYWKVLERDPKSLVALEGLARCQHKQKNYAPLYWTLKHLHTIPSYVDGVVDIEEEMKNLTVDLKGCGMCGKHEGKTKMCGGCRSIHFCGTECSRKLWPVHKVWCKSNGSQ</sequence>
<keyword evidence="7" id="KW-1133">Transmembrane helix</keyword>
<dbReference type="GO" id="GO:0016020">
    <property type="term" value="C:membrane"/>
    <property type="evidence" value="ECO:0007669"/>
    <property type="project" value="UniProtKB-SubCell"/>
</dbReference>
<keyword evidence="4" id="KW-0479">Metal-binding</keyword>
<comment type="caution">
    <text evidence="13">The sequence shown here is derived from an EMBL/GenBank/DDBJ whole genome shotgun (WGS) entry which is preliminary data.</text>
</comment>
<dbReference type="InterPro" id="IPR007311">
    <property type="entry name" value="ST7"/>
</dbReference>
<protein>
    <recommendedName>
        <fullName evidence="9">Protein ST7 homolog</fullName>
    </recommendedName>
</protein>
<dbReference type="PANTHER" id="PTHR12745:SF6">
    <property type="entry name" value="PROTEIN ST7 HOMOLOG"/>
    <property type="match status" value="1"/>
</dbReference>
<dbReference type="OrthoDB" id="437457at2759"/>
<evidence type="ECO:0000313" key="13">
    <source>
        <dbReference type="EMBL" id="PRP88792.1"/>
    </source>
</evidence>
<evidence type="ECO:0000259" key="12">
    <source>
        <dbReference type="PROSITE" id="PS50865"/>
    </source>
</evidence>
<dbReference type="AlphaFoldDB" id="A0A2P6NXX0"/>
<name>A0A2P6NXX0_9EUKA</name>
<keyword evidence="6" id="KW-0862">Zinc</keyword>
<dbReference type="Gene3D" id="6.10.140.2220">
    <property type="match status" value="1"/>
</dbReference>
<dbReference type="EMBL" id="MDYQ01000007">
    <property type="protein sequence ID" value="PRP88792.1"/>
    <property type="molecule type" value="Genomic_DNA"/>
</dbReference>
<evidence type="ECO:0000256" key="1">
    <source>
        <dbReference type="ARBA" id="ARBA00004141"/>
    </source>
</evidence>
<feature type="region of interest" description="Disordered" evidence="11">
    <location>
        <begin position="443"/>
        <end position="462"/>
    </location>
</feature>
<evidence type="ECO:0000256" key="9">
    <source>
        <dbReference type="ARBA" id="ARBA00040270"/>
    </source>
</evidence>
<keyword evidence="3" id="KW-0812">Transmembrane</keyword>
<dbReference type="Pfam" id="PF04184">
    <property type="entry name" value="ST7"/>
    <property type="match status" value="2"/>
</dbReference>
<evidence type="ECO:0000256" key="4">
    <source>
        <dbReference type="ARBA" id="ARBA00022723"/>
    </source>
</evidence>
<evidence type="ECO:0000256" key="11">
    <source>
        <dbReference type="SAM" id="MobiDB-lite"/>
    </source>
</evidence>
<dbReference type="Pfam" id="PF01753">
    <property type="entry name" value="zf-MYND"/>
    <property type="match status" value="1"/>
</dbReference>
<organism evidence="13 14">
    <name type="scientific">Planoprotostelium fungivorum</name>
    <dbReference type="NCBI Taxonomy" id="1890364"/>
    <lineage>
        <taxon>Eukaryota</taxon>
        <taxon>Amoebozoa</taxon>
        <taxon>Evosea</taxon>
        <taxon>Variosea</taxon>
        <taxon>Cavosteliida</taxon>
        <taxon>Cavosteliaceae</taxon>
        <taxon>Planoprotostelium</taxon>
    </lineage>
</organism>
<dbReference type="InParanoid" id="A0A2P6NXX0"/>
<dbReference type="SUPFAM" id="SSF48452">
    <property type="entry name" value="TPR-like"/>
    <property type="match status" value="2"/>
</dbReference>
<accession>A0A2P6NXX0</accession>
<dbReference type="SUPFAM" id="SSF144232">
    <property type="entry name" value="HIT/MYND zinc finger-like"/>
    <property type="match status" value="1"/>
</dbReference>
<dbReference type="Gene3D" id="1.25.40.10">
    <property type="entry name" value="Tetratricopeptide repeat domain"/>
    <property type="match status" value="1"/>
</dbReference>
<dbReference type="Proteomes" id="UP000241769">
    <property type="component" value="Unassembled WGS sequence"/>
</dbReference>
<evidence type="ECO:0000313" key="14">
    <source>
        <dbReference type="Proteomes" id="UP000241769"/>
    </source>
</evidence>